<feature type="transmembrane region" description="Helical" evidence="5">
    <location>
        <begin position="270"/>
        <end position="293"/>
    </location>
</feature>
<dbReference type="PROSITE" id="PS50850">
    <property type="entry name" value="MFS"/>
    <property type="match status" value="1"/>
</dbReference>
<dbReference type="HOGENOM" id="CLU_001265_33_5_1"/>
<evidence type="ECO:0000256" key="5">
    <source>
        <dbReference type="SAM" id="Phobius"/>
    </source>
</evidence>
<dbReference type="OMA" id="AGRKDEC"/>
<dbReference type="RefSeq" id="XP_009029824.1">
    <property type="nucleotide sequence ID" value="XM_009031576.1"/>
</dbReference>
<evidence type="ECO:0000256" key="2">
    <source>
        <dbReference type="ARBA" id="ARBA00022692"/>
    </source>
</evidence>
<dbReference type="Pfam" id="PF00083">
    <property type="entry name" value="Sugar_tr"/>
    <property type="match status" value="1"/>
</dbReference>
<dbReference type="EMBL" id="AMQM01007815">
    <property type="status" value="NOT_ANNOTATED_CDS"/>
    <property type="molecule type" value="Genomic_DNA"/>
</dbReference>
<dbReference type="AlphaFoldDB" id="T1G7K4"/>
<dbReference type="Proteomes" id="UP000015101">
    <property type="component" value="Unassembled WGS sequence"/>
</dbReference>
<feature type="transmembrane region" description="Helical" evidence="5">
    <location>
        <begin position="124"/>
        <end position="144"/>
    </location>
</feature>
<reference evidence="7 9" key="2">
    <citation type="journal article" date="2013" name="Nature">
        <title>Insights into bilaterian evolution from three spiralian genomes.</title>
        <authorList>
            <person name="Simakov O."/>
            <person name="Marletaz F."/>
            <person name="Cho S.J."/>
            <person name="Edsinger-Gonzales E."/>
            <person name="Havlak P."/>
            <person name="Hellsten U."/>
            <person name="Kuo D.H."/>
            <person name="Larsson T."/>
            <person name="Lv J."/>
            <person name="Arendt D."/>
            <person name="Savage R."/>
            <person name="Osoegawa K."/>
            <person name="de Jong P."/>
            <person name="Grimwood J."/>
            <person name="Chapman J.A."/>
            <person name="Shapiro H."/>
            <person name="Aerts A."/>
            <person name="Otillar R.P."/>
            <person name="Terry A.Y."/>
            <person name="Boore J.L."/>
            <person name="Grigoriev I.V."/>
            <person name="Lindberg D.R."/>
            <person name="Seaver E.C."/>
            <person name="Weisblat D.A."/>
            <person name="Putnam N.H."/>
            <person name="Rokhsar D.S."/>
        </authorList>
    </citation>
    <scope>NUCLEOTIDE SEQUENCE</scope>
</reference>
<dbReference type="OrthoDB" id="5296287at2759"/>
<feature type="transmembrane region" description="Helical" evidence="5">
    <location>
        <begin position="354"/>
        <end position="371"/>
    </location>
</feature>
<dbReference type="eggNOG" id="KOG0255">
    <property type="taxonomic scope" value="Eukaryota"/>
</dbReference>
<dbReference type="InterPro" id="IPR005828">
    <property type="entry name" value="MFS_sugar_transport-like"/>
</dbReference>
<evidence type="ECO:0000259" key="6">
    <source>
        <dbReference type="PROSITE" id="PS50850"/>
    </source>
</evidence>
<dbReference type="GO" id="GO:0022857">
    <property type="term" value="F:transmembrane transporter activity"/>
    <property type="evidence" value="ECO:0007669"/>
    <property type="project" value="InterPro"/>
</dbReference>
<comment type="subcellular location">
    <subcellularLocation>
        <location evidence="1">Membrane</location>
        <topology evidence="1">Multi-pass membrane protein</topology>
    </subcellularLocation>
</comment>
<organism evidence="8 9">
    <name type="scientific">Helobdella robusta</name>
    <name type="common">Californian leech</name>
    <dbReference type="NCBI Taxonomy" id="6412"/>
    <lineage>
        <taxon>Eukaryota</taxon>
        <taxon>Metazoa</taxon>
        <taxon>Spiralia</taxon>
        <taxon>Lophotrochozoa</taxon>
        <taxon>Annelida</taxon>
        <taxon>Clitellata</taxon>
        <taxon>Hirudinea</taxon>
        <taxon>Rhynchobdellida</taxon>
        <taxon>Glossiphoniidae</taxon>
        <taxon>Helobdella</taxon>
    </lineage>
</organism>
<keyword evidence="2 5" id="KW-0812">Transmembrane</keyword>
<proteinExistence type="predicted"/>
<keyword evidence="9" id="KW-1185">Reference proteome</keyword>
<dbReference type="PANTHER" id="PTHR24064">
    <property type="entry name" value="SOLUTE CARRIER FAMILY 22 MEMBER"/>
    <property type="match status" value="1"/>
</dbReference>
<evidence type="ECO:0000256" key="1">
    <source>
        <dbReference type="ARBA" id="ARBA00004141"/>
    </source>
</evidence>
<dbReference type="EnsemblMetazoa" id="HelroT90057">
    <property type="protein sequence ID" value="HelroP90057"/>
    <property type="gene ID" value="HelroG90057"/>
</dbReference>
<feature type="transmembrane region" description="Helical" evidence="5">
    <location>
        <begin position="323"/>
        <end position="342"/>
    </location>
</feature>
<keyword evidence="4 5" id="KW-0472">Membrane</keyword>
<evidence type="ECO:0000313" key="7">
    <source>
        <dbReference type="EMBL" id="ESN92020.1"/>
    </source>
</evidence>
<dbReference type="STRING" id="6412.T1G7K4"/>
<accession>T1G7K4</accession>
<keyword evidence="3 5" id="KW-1133">Transmembrane helix</keyword>
<dbReference type="GeneID" id="20217051"/>
<gene>
    <name evidence="8" type="primary">20217051</name>
    <name evidence="7" type="ORF">HELRODRAFT_90057</name>
</gene>
<evidence type="ECO:0000313" key="9">
    <source>
        <dbReference type="Proteomes" id="UP000015101"/>
    </source>
</evidence>
<dbReference type="GO" id="GO:0016020">
    <property type="term" value="C:membrane"/>
    <property type="evidence" value="ECO:0007669"/>
    <property type="project" value="UniProtKB-SubCell"/>
</dbReference>
<dbReference type="CTD" id="20217051"/>
<dbReference type="InParanoid" id="T1G7K4"/>
<dbReference type="SUPFAM" id="SSF103473">
    <property type="entry name" value="MFS general substrate transporter"/>
    <property type="match status" value="1"/>
</dbReference>
<feature type="transmembrane region" description="Helical" evidence="5">
    <location>
        <begin position="98"/>
        <end position="118"/>
    </location>
</feature>
<evidence type="ECO:0000256" key="3">
    <source>
        <dbReference type="ARBA" id="ARBA00022989"/>
    </source>
</evidence>
<dbReference type="EMBL" id="KB097673">
    <property type="protein sequence ID" value="ESN92020.1"/>
    <property type="molecule type" value="Genomic_DNA"/>
</dbReference>
<dbReference type="InterPro" id="IPR020846">
    <property type="entry name" value="MFS_dom"/>
</dbReference>
<feature type="transmembrane region" description="Helical" evidence="5">
    <location>
        <begin position="42"/>
        <end position="60"/>
    </location>
</feature>
<feature type="transmembrane region" description="Helical" evidence="5">
    <location>
        <begin position="237"/>
        <end position="258"/>
    </location>
</feature>
<sequence length="416" mass="46395">MNLVCSRRWLVSATQSAYMFGRMVGATIYGHLSDRFGRRPSLMLSVVLSLLACTSLAWISNVYLFLIVRFFSGIQTTGEFQIAFVIGRTFSHSHVYETGTFGQITWSVGLVILSLIAYFVRERFWLQVTLSFPLSLLLLIFFFVPESPRFLLSAGRKDECIKHLRKMAKINNVEFPADVEHQLKADRKVKNFTLLDLFQYPNIRRSTFLLMAAWSFSGSFVYYGLSLNATSISGDPYLNFFLSALVEVPAYALAVPLLSRLGRIQPISGCYLAVGLLMFISIFISNDILVTILSTLGKGLMTCGYGMVYITTAELYPTRLRSIGFGTCIISARFAATLAPFTSDLLAVWRHLPSILFSAIALISSCLVQFLPDASDQPLPQTLEEGELFNSSGKRCPVWSVIDTSHLTLSLTCALI</sequence>
<feature type="transmembrane region" description="Helical" evidence="5">
    <location>
        <begin position="207"/>
        <end position="225"/>
    </location>
</feature>
<evidence type="ECO:0000256" key="4">
    <source>
        <dbReference type="ARBA" id="ARBA00023136"/>
    </source>
</evidence>
<dbReference type="Gene3D" id="1.20.1250.20">
    <property type="entry name" value="MFS general substrate transporter like domains"/>
    <property type="match status" value="1"/>
</dbReference>
<protein>
    <recommendedName>
        <fullName evidence="6">Major facilitator superfamily (MFS) profile domain-containing protein</fullName>
    </recommendedName>
</protein>
<feature type="domain" description="Major facilitator superfamily (MFS) profile" evidence="6">
    <location>
        <begin position="1"/>
        <end position="376"/>
    </location>
</feature>
<reference evidence="9" key="1">
    <citation type="submission" date="2012-12" db="EMBL/GenBank/DDBJ databases">
        <authorList>
            <person name="Hellsten U."/>
            <person name="Grimwood J."/>
            <person name="Chapman J.A."/>
            <person name="Shapiro H."/>
            <person name="Aerts A."/>
            <person name="Otillar R.P."/>
            <person name="Terry A.Y."/>
            <person name="Boore J.L."/>
            <person name="Simakov O."/>
            <person name="Marletaz F."/>
            <person name="Cho S.-J."/>
            <person name="Edsinger-Gonzales E."/>
            <person name="Havlak P."/>
            <person name="Kuo D.-H."/>
            <person name="Larsson T."/>
            <person name="Lv J."/>
            <person name="Arendt D."/>
            <person name="Savage R."/>
            <person name="Osoegawa K."/>
            <person name="de Jong P."/>
            <person name="Lindberg D.R."/>
            <person name="Seaver E.C."/>
            <person name="Weisblat D.A."/>
            <person name="Putnam N.H."/>
            <person name="Grigoriev I.V."/>
            <person name="Rokhsar D.S."/>
        </authorList>
    </citation>
    <scope>NUCLEOTIDE SEQUENCE</scope>
</reference>
<evidence type="ECO:0000313" key="8">
    <source>
        <dbReference type="EnsemblMetazoa" id="HelroP90057"/>
    </source>
</evidence>
<dbReference type="KEGG" id="hro:HELRODRAFT_90057"/>
<dbReference type="InterPro" id="IPR036259">
    <property type="entry name" value="MFS_trans_sf"/>
</dbReference>
<feature type="transmembrane region" description="Helical" evidence="5">
    <location>
        <begin position="299"/>
        <end position="316"/>
    </location>
</feature>
<reference evidence="8" key="3">
    <citation type="submission" date="2015-06" db="UniProtKB">
        <authorList>
            <consortium name="EnsemblMetazoa"/>
        </authorList>
    </citation>
    <scope>IDENTIFICATION</scope>
</reference>
<name>T1G7K4_HELRO</name>